<reference evidence="2" key="1">
    <citation type="submission" date="2015-06" db="EMBL/GenBank/DDBJ databases">
        <authorList>
            <person name="Hoefler B.C."/>
            <person name="Straight P.D."/>
        </authorList>
    </citation>
    <scope>NUCLEOTIDE SEQUENCE</scope>
</reference>
<organism evidence="2">
    <name type="scientific">Bactrocera latifrons</name>
    <name type="common">Malaysian fruit fly</name>
    <name type="synonym">Chaetodacus latifrons</name>
    <dbReference type="NCBI Taxonomy" id="174628"/>
    <lineage>
        <taxon>Eukaryota</taxon>
        <taxon>Metazoa</taxon>
        <taxon>Ecdysozoa</taxon>
        <taxon>Arthropoda</taxon>
        <taxon>Hexapoda</taxon>
        <taxon>Insecta</taxon>
        <taxon>Pterygota</taxon>
        <taxon>Neoptera</taxon>
        <taxon>Endopterygota</taxon>
        <taxon>Diptera</taxon>
        <taxon>Brachycera</taxon>
        <taxon>Muscomorpha</taxon>
        <taxon>Tephritoidea</taxon>
        <taxon>Tephritidae</taxon>
        <taxon>Bactrocera</taxon>
        <taxon>Bactrocera</taxon>
    </lineage>
</organism>
<protein>
    <submittedName>
        <fullName evidence="2">Uncharacterized protein</fullName>
    </submittedName>
</protein>
<dbReference type="OrthoDB" id="8170117at2759"/>
<feature type="compositionally biased region" description="Low complexity" evidence="1">
    <location>
        <begin position="116"/>
        <end position="126"/>
    </location>
</feature>
<evidence type="ECO:0000313" key="2">
    <source>
        <dbReference type="EMBL" id="JAI29952.1"/>
    </source>
</evidence>
<feature type="region of interest" description="Disordered" evidence="1">
    <location>
        <begin position="69"/>
        <end position="126"/>
    </location>
</feature>
<proteinExistence type="predicted"/>
<sequence>MLRTPTHIVELSTNTTSPLLQKFHVGAATNGTGAANGSSAVGVKASSCAAAAAAAATAVQYHQQQQQQKQTSNKFFNDRQQQQEQHKQTTGYRFQAKGMKITTSSSSAAKEHLANATTTTSTAPTASTPISAARSLLSSTPFISFKRIKKIENNNNKQFNEHTHKDERSDRQRCGGTRLCASNGRCRYSAGPTVRPVS</sequence>
<accession>A0A0K8UTD0</accession>
<name>A0A0K8UTD0_BACLA</name>
<dbReference type="EMBL" id="GDHF01022362">
    <property type="protein sequence ID" value="JAI29952.1"/>
    <property type="molecule type" value="Transcribed_RNA"/>
</dbReference>
<dbReference type="AlphaFoldDB" id="A0A0K8UTD0"/>
<gene>
    <name evidence="2" type="ORF">c1_g1_i5</name>
</gene>
<evidence type="ECO:0000256" key="1">
    <source>
        <dbReference type="SAM" id="MobiDB-lite"/>
    </source>
</evidence>